<reference evidence="2" key="1">
    <citation type="submission" date="2010-06" db="EMBL/GenBank/DDBJ databases">
        <authorList>
            <person name="Jiang H."/>
            <person name="Abraham K."/>
            <person name="Ali S."/>
            <person name="Alsbrooks S.L."/>
            <person name="Anim B.N."/>
            <person name="Anosike U.S."/>
            <person name="Attaway T."/>
            <person name="Bandaranaike D.P."/>
            <person name="Battles P.K."/>
            <person name="Bell S.N."/>
            <person name="Bell A.V."/>
            <person name="Beltran B."/>
            <person name="Bickham C."/>
            <person name="Bustamante Y."/>
            <person name="Caleb T."/>
            <person name="Canada A."/>
            <person name="Cardenas V."/>
            <person name="Carter K."/>
            <person name="Chacko J."/>
            <person name="Chandrabose M.N."/>
            <person name="Chavez D."/>
            <person name="Chavez A."/>
            <person name="Chen L."/>
            <person name="Chu H.-S."/>
            <person name="Claassen K.J."/>
            <person name="Cockrell R."/>
            <person name="Collins M."/>
            <person name="Cooper J.A."/>
            <person name="Cree A."/>
            <person name="Curry S.M."/>
            <person name="Da Y."/>
            <person name="Dao M.D."/>
            <person name="Das B."/>
            <person name="Davila M.-L."/>
            <person name="Davy-Carroll L."/>
            <person name="Denson S."/>
            <person name="Dinh H."/>
            <person name="Ebong V.E."/>
            <person name="Edwards J.R."/>
            <person name="Egan A."/>
            <person name="El-Daye J."/>
            <person name="Escobedo L."/>
            <person name="Fernandez S."/>
            <person name="Fernando P.R."/>
            <person name="Flagg N."/>
            <person name="Forbes L.D."/>
            <person name="Fowler R.G."/>
            <person name="Fu Q."/>
            <person name="Gabisi R.A."/>
            <person name="Ganer J."/>
            <person name="Garbino Pronczuk A."/>
            <person name="Garcia R.M."/>
            <person name="Garner T."/>
            <person name="Garrett T.E."/>
            <person name="Gonzalez D.A."/>
            <person name="Hamid H."/>
            <person name="Hawkins E.S."/>
            <person name="Hirani K."/>
            <person name="Hogues M.E."/>
            <person name="Hollins B."/>
            <person name="Hsiao C.-H."/>
            <person name="Jabil R."/>
            <person name="James M.L."/>
            <person name="Jhangiani S.N."/>
            <person name="Johnson B."/>
            <person name="Johnson Q."/>
            <person name="Joshi V."/>
            <person name="Kalu J.B."/>
            <person name="Kam C."/>
            <person name="Kashfia A."/>
            <person name="Keebler J."/>
            <person name="Kisamo H."/>
            <person name="Kovar C.L."/>
            <person name="Lago L.A."/>
            <person name="Lai C.-Y."/>
            <person name="Laidlaw J."/>
            <person name="Lara F."/>
            <person name="Le T.-K."/>
            <person name="Lee S.L."/>
            <person name="Legall F.H."/>
            <person name="Lemon S.J."/>
            <person name="Lewis L.R."/>
            <person name="Li B."/>
            <person name="Liu Y."/>
            <person name="Liu Y.-S."/>
            <person name="Lopez J."/>
            <person name="Lozado R.J."/>
            <person name="Lu J."/>
            <person name="Madu R.C."/>
            <person name="Maheshwari M."/>
            <person name="Maheshwari R."/>
            <person name="Malloy K."/>
            <person name="Martinez E."/>
            <person name="Mathew T."/>
            <person name="Mercado I.C."/>
            <person name="Mercado C."/>
            <person name="Meyer B."/>
            <person name="Montgomery K."/>
            <person name="Morgan M.B."/>
            <person name="Munidasa M."/>
            <person name="Nazareth L.V."/>
            <person name="Nelson J."/>
            <person name="Ng B.M."/>
            <person name="Nguyen N.B."/>
            <person name="Nguyen P.Q."/>
            <person name="Nguyen T."/>
            <person name="Obregon M."/>
            <person name="Okwuonu G.O."/>
            <person name="Onwere C.G."/>
            <person name="Orozco G."/>
            <person name="Parra A."/>
            <person name="Patel S."/>
            <person name="Patil S."/>
            <person name="Perez A."/>
            <person name="Perez Y."/>
            <person name="Pham C."/>
            <person name="Primus E.L."/>
            <person name="Pu L.-L."/>
            <person name="Puazo M."/>
            <person name="Qin X."/>
            <person name="Quiroz J.B."/>
            <person name="Reese J."/>
            <person name="Richards S."/>
            <person name="Rives C.M."/>
            <person name="Robberts R."/>
            <person name="Ruiz S.J."/>
            <person name="Ruiz M.J."/>
            <person name="Santibanez J."/>
            <person name="Schneider B.W."/>
            <person name="Sisson I."/>
            <person name="Smith M."/>
            <person name="Sodergren E."/>
            <person name="Song X.-Z."/>
            <person name="Song B.B."/>
            <person name="Summersgill H."/>
            <person name="Thelus R."/>
            <person name="Thornton R.D."/>
            <person name="Trejos Z.Y."/>
            <person name="Usmani K."/>
            <person name="Vattathil S."/>
            <person name="Villasana D."/>
            <person name="Walker D.L."/>
            <person name="Wang S."/>
            <person name="Wang K."/>
            <person name="White C.S."/>
            <person name="Williams A.C."/>
            <person name="Williamson J."/>
            <person name="Wilson K."/>
            <person name="Woghiren I.O."/>
            <person name="Woodworth J.R."/>
            <person name="Worley K.C."/>
            <person name="Wright R.A."/>
            <person name="Wu W."/>
            <person name="Young L."/>
            <person name="Zhang L."/>
            <person name="Zhang J."/>
            <person name="Zhu Y."/>
            <person name="Muzny D.M."/>
            <person name="Weinstock G."/>
            <person name="Gibbs R.A."/>
        </authorList>
    </citation>
    <scope>NUCLEOTIDE SEQUENCE [LARGE SCALE GENOMIC DNA]</scope>
    <source>
        <strain evidence="2">LSR1</strain>
    </source>
</reference>
<evidence type="ECO:0000313" key="1">
    <source>
        <dbReference type="EnsemblMetazoa" id="XP_029344364.1"/>
    </source>
</evidence>
<keyword evidence="2" id="KW-1185">Reference proteome</keyword>
<dbReference type="AlphaFoldDB" id="A0A8R2NRV7"/>
<name>A0A8R2NRV7_ACYPI</name>
<accession>A0A8R2NRV7</accession>
<dbReference type="Proteomes" id="UP000007819">
    <property type="component" value="Chromosome A1"/>
</dbReference>
<dbReference type="RefSeq" id="XP_029344364.1">
    <property type="nucleotide sequence ID" value="XM_029488504.1"/>
</dbReference>
<protein>
    <submittedName>
        <fullName evidence="1">Uncharacterized protein</fullName>
    </submittedName>
</protein>
<proteinExistence type="predicted"/>
<reference evidence="1" key="2">
    <citation type="submission" date="2022-06" db="UniProtKB">
        <authorList>
            <consortium name="EnsemblMetazoa"/>
        </authorList>
    </citation>
    <scope>IDENTIFICATION</scope>
</reference>
<evidence type="ECO:0000313" key="2">
    <source>
        <dbReference type="Proteomes" id="UP000007819"/>
    </source>
</evidence>
<dbReference type="GeneID" id="107883686"/>
<sequence>MDRRARDYFPFPSLSSRKPYYNYYNTAAVSRRRGKQPVWDTAAAREADNVSSSEYEIEPCISAVQTNNASGLFLLQSCNDGKREPPISPENRFWMVVDGKKNFIVDEIATMHYIIYFTSCGFTIRYIIRTQNYNIAAIPML</sequence>
<organism evidence="1 2">
    <name type="scientific">Acyrthosiphon pisum</name>
    <name type="common">Pea aphid</name>
    <dbReference type="NCBI Taxonomy" id="7029"/>
    <lineage>
        <taxon>Eukaryota</taxon>
        <taxon>Metazoa</taxon>
        <taxon>Ecdysozoa</taxon>
        <taxon>Arthropoda</taxon>
        <taxon>Hexapoda</taxon>
        <taxon>Insecta</taxon>
        <taxon>Pterygota</taxon>
        <taxon>Neoptera</taxon>
        <taxon>Paraneoptera</taxon>
        <taxon>Hemiptera</taxon>
        <taxon>Sternorrhyncha</taxon>
        <taxon>Aphidomorpha</taxon>
        <taxon>Aphidoidea</taxon>
        <taxon>Aphididae</taxon>
        <taxon>Macrosiphini</taxon>
        <taxon>Acyrthosiphon</taxon>
    </lineage>
</organism>
<dbReference type="EnsemblMetazoa" id="XM_029488504.1">
    <property type="protein sequence ID" value="XP_029344364.1"/>
    <property type="gene ID" value="LOC107883686"/>
</dbReference>
<dbReference type="KEGG" id="api:107883686"/>